<keyword evidence="1" id="KW-0812">Transmembrane</keyword>
<name>A0ABX0QSA9_9BACT</name>
<gene>
    <name evidence="2" type="ORF">F7231_22875</name>
</gene>
<feature type="transmembrane region" description="Helical" evidence="1">
    <location>
        <begin position="14"/>
        <end position="31"/>
    </location>
</feature>
<comment type="caution">
    <text evidence="2">The sequence shown here is derived from an EMBL/GenBank/DDBJ whole genome shotgun (WGS) entry which is preliminary data.</text>
</comment>
<keyword evidence="1" id="KW-0472">Membrane</keyword>
<keyword evidence="1" id="KW-1133">Transmembrane helix</keyword>
<evidence type="ECO:0000256" key="1">
    <source>
        <dbReference type="SAM" id="Phobius"/>
    </source>
</evidence>
<evidence type="ECO:0000313" key="3">
    <source>
        <dbReference type="Proteomes" id="UP000606008"/>
    </source>
</evidence>
<organism evidence="2 3">
    <name type="scientific">Fibrivirga algicola</name>
    <dbReference type="NCBI Taxonomy" id="2950420"/>
    <lineage>
        <taxon>Bacteria</taxon>
        <taxon>Pseudomonadati</taxon>
        <taxon>Bacteroidota</taxon>
        <taxon>Cytophagia</taxon>
        <taxon>Cytophagales</taxon>
        <taxon>Spirosomataceae</taxon>
        <taxon>Fibrivirga</taxon>
    </lineage>
</organism>
<keyword evidence="3" id="KW-1185">Reference proteome</keyword>
<dbReference type="Proteomes" id="UP000606008">
    <property type="component" value="Unassembled WGS sequence"/>
</dbReference>
<sequence length="564" mass="61477">MTISPLDWTLPETWLLAFLVLALLVLPIWLQRRQRGLSPSRKAVRLGLHGLLWLAVLGLWLQPRWQQTLPSGSILLAADNVPADYVRSTAADLGIKTTFSAAAFRAMKTTVPVDTVWLLGQDFPGDVLAKLSRQLVTWLPYNAPGQLQQLRWKGVVRQGEQQTVTGKLNTEEGGMLRLKFGQKTVDSTRLTGDDQAFKLAYVAFSRGRTQLTLWLDKTVLDTVRFVARPAEKLRVRFVLDAPDFETRALADWLGQQGNAVELTNRLSKGIGSELTINKATAGTLPDLVVTDPANVTNPLVSKSLAAGKSVLILNLTRPDVDVPGINRALRTSLQVRRIPGKDTIRISPDLTALPFRFQPAMGTSLVAGFPVAVQPVGGRVAISLLAETFPLRLSGDTTGYTRLWLSMLAPLRPAGKNNVQVDAPVLVHRPAHIAVNNASIVPTRLKVGADTLQLQPAPINARSYEATGRFARAGWLPVQDTLSLYAYGNVPEGTADSLSNHGVGAVAQREQVASWVRVHRRYGAAPGQTDSTAARTIEKAIPDWGWLLVIGLLLSALWIEPKLG</sequence>
<proteinExistence type="predicted"/>
<dbReference type="EMBL" id="WAEL01000010">
    <property type="protein sequence ID" value="NID13034.1"/>
    <property type="molecule type" value="Genomic_DNA"/>
</dbReference>
<dbReference type="RefSeq" id="WP_166693693.1">
    <property type="nucleotide sequence ID" value="NZ_WAEL01000010.1"/>
</dbReference>
<protein>
    <recommendedName>
        <fullName evidence="4">Aerotolerance regulator N-terminal domain-containing protein</fullName>
    </recommendedName>
</protein>
<evidence type="ECO:0000313" key="2">
    <source>
        <dbReference type="EMBL" id="NID13034.1"/>
    </source>
</evidence>
<feature type="transmembrane region" description="Helical" evidence="1">
    <location>
        <begin position="43"/>
        <end position="61"/>
    </location>
</feature>
<reference evidence="2" key="1">
    <citation type="submission" date="2024-05" db="EMBL/GenBank/DDBJ databases">
        <authorList>
            <person name="Jung D.-H."/>
        </authorList>
    </citation>
    <scope>NUCLEOTIDE SEQUENCE</scope>
    <source>
        <strain evidence="2">JA-25</strain>
    </source>
</reference>
<evidence type="ECO:0008006" key="4">
    <source>
        <dbReference type="Google" id="ProtNLM"/>
    </source>
</evidence>
<accession>A0ABX0QSA9</accession>